<proteinExistence type="predicted"/>
<evidence type="ECO:0000256" key="1">
    <source>
        <dbReference type="SAM" id="MobiDB-lite"/>
    </source>
</evidence>
<protein>
    <submittedName>
        <fullName evidence="2">Uncharacterized protein</fullName>
    </submittedName>
</protein>
<evidence type="ECO:0000313" key="2">
    <source>
        <dbReference type="EMBL" id="KAK8921010.1"/>
    </source>
</evidence>
<dbReference type="Proteomes" id="UP001418222">
    <property type="component" value="Unassembled WGS sequence"/>
</dbReference>
<feature type="region of interest" description="Disordered" evidence="1">
    <location>
        <begin position="1"/>
        <end position="111"/>
    </location>
</feature>
<dbReference type="AlphaFoldDB" id="A0AAP0FWP8"/>
<keyword evidence="3" id="KW-1185">Reference proteome</keyword>
<feature type="compositionally biased region" description="Basic residues" evidence="1">
    <location>
        <begin position="86"/>
        <end position="111"/>
    </location>
</feature>
<name>A0AAP0FWP8_9ASPA</name>
<dbReference type="EMBL" id="JBBWWQ010000018">
    <property type="protein sequence ID" value="KAK8921010.1"/>
    <property type="molecule type" value="Genomic_DNA"/>
</dbReference>
<evidence type="ECO:0000313" key="3">
    <source>
        <dbReference type="Proteomes" id="UP001418222"/>
    </source>
</evidence>
<gene>
    <name evidence="2" type="ORF">KSP39_PZI019989</name>
</gene>
<sequence length="111" mass="13382">MHRVRPINQRRGTIRNKNQRQTTSLIKTREKTGIPRHMISGELSNNRSSERRRGRWDGHRKQLQTARFERQAGKRQHRENLPPNRSKTRRDRVSRGNNPRKKKKKETARSR</sequence>
<feature type="compositionally biased region" description="Basic and acidic residues" evidence="1">
    <location>
        <begin position="48"/>
        <end position="60"/>
    </location>
</feature>
<organism evidence="2 3">
    <name type="scientific">Platanthera zijinensis</name>
    <dbReference type="NCBI Taxonomy" id="2320716"/>
    <lineage>
        <taxon>Eukaryota</taxon>
        <taxon>Viridiplantae</taxon>
        <taxon>Streptophyta</taxon>
        <taxon>Embryophyta</taxon>
        <taxon>Tracheophyta</taxon>
        <taxon>Spermatophyta</taxon>
        <taxon>Magnoliopsida</taxon>
        <taxon>Liliopsida</taxon>
        <taxon>Asparagales</taxon>
        <taxon>Orchidaceae</taxon>
        <taxon>Orchidoideae</taxon>
        <taxon>Orchideae</taxon>
        <taxon>Orchidinae</taxon>
        <taxon>Platanthera</taxon>
    </lineage>
</organism>
<comment type="caution">
    <text evidence="2">The sequence shown here is derived from an EMBL/GenBank/DDBJ whole genome shotgun (WGS) entry which is preliminary data.</text>
</comment>
<reference evidence="2 3" key="1">
    <citation type="journal article" date="2022" name="Nat. Plants">
        <title>Genomes of leafy and leafless Platanthera orchids illuminate the evolution of mycoheterotrophy.</title>
        <authorList>
            <person name="Li M.H."/>
            <person name="Liu K.W."/>
            <person name="Li Z."/>
            <person name="Lu H.C."/>
            <person name="Ye Q.L."/>
            <person name="Zhang D."/>
            <person name="Wang J.Y."/>
            <person name="Li Y.F."/>
            <person name="Zhong Z.M."/>
            <person name="Liu X."/>
            <person name="Yu X."/>
            <person name="Liu D.K."/>
            <person name="Tu X.D."/>
            <person name="Liu B."/>
            <person name="Hao Y."/>
            <person name="Liao X.Y."/>
            <person name="Jiang Y.T."/>
            <person name="Sun W.H."/>
            <person name="Chen J."/>
            <person name="Chen Y.Q."/>
            <person name="Ai Y."/>
            <person name="Zhai J.W."/>
            <person name="Wu S.S."/>
            <person name="Zhou Z."/>
            <person name="Hsiao Y.Y."/>
            <person name="Wu W.L."/>
            <person name="Chen Y.Y."/>
            <person name="Lin Y.F."/>
            <person name="Hsu J.L."/>
            <person name="Li C.Y."/>
            <person name="Wang Z.W."/>
            <person name="Zhao X."/>
            <person name="Zhong W.Y."/>
            <person name="Ma X.K."/>
            <person name="Ma L."/>
            <person name="Huang J."/>
            <person name="Chen G.Z."/>
            <person name="Huang M.Z."/>
            <person name="Huang L."/>
            <person name="Peng D.H."/>
            <person name="Luo Y.B."/>
            <person name="Zou S.Q."/>
            <person name="Chen S.P."/>
            <person name="Lan S."/>
            <person name="Tsai W.C."/>
            <person name="Van de Peer Y."/>
            <person name="Liu Z.J."/>
        </authorList>
    </citation>
    <scope>NUCLEOTIDE SEQUENCE [LARGE SCALE GENOMIC DNA]</scope>
    <source>
        <strain evidence="2">Lor287</strain>
    </source>
</reference>
<accession>A0AAP0FWP8</accession>